<feature type="transmembrane region" description="Helical" evidence="5">
    <location>
        <begin position="157"/>
        <end position="181"/>
    </location>
</feature>
<keyword evidence="7" id="KW-1185">Reference proteome</keyword>
<accession>A0AAU8PWC4</accession>
<feature type="transmembrane region" description="Helical" evidence="5">
    <location>
        <begin position="113"/>
        <end position="136"/>
    </location>
</feature>
<dbReference type="Proteomes" id="UP000009229">
    <property type="component" value="Chromosome"/>
</dbReference>
<keyword evidence="4 5" id="KW-0472">Membrane</keyword>
<feature type="transmembrane region" description="Helical" evidence="5">
    <location>
        <begin position="275"/>
        <end position="296"/>
    </location>
</feature>
<evidence type="ECO:0000256" key="1">
    <source>
        <dbReference type="ARBA" id="ARBA00004141"/>
    </source>
</evidence>
<gene>
    <name evidence="6" type="ordered locus">Desku_3232</name>
</gene>
<dbReference type="GO" id="GO:0005886">
    <property type="term" value="C:plasma membrane"/>
    <property type="evidence" value="ECO:0007669"/>
    <property type="project" value="TreeGrafter"/>
</dbReference>
<dbReference type="RefSeq" id="WP_013824227.1">
    <property type="nucleotide sequence ID" value="NC_015573.1"/>
</dbReference>
<evidence type="ECO:0000313" key="6">
    <source>
        <dbReference type="EMBL" id="AEG16721.1"/>
    </source>
</evidence>
<feature type="transmembrane region" description="Helical" evidence="5">
    <location>
        <begin position="251"/>
        <end position="269"/>
    </location>
</feature>
<feature type="transmembrane region" description="Helical" evidence="5">
    <location>
        <begin position="334"/>
        <end position="356"/>
    </location>
</feature>
<dbReference type="EMBL" id="CP002770">
    <property type="protein sequence ID" value="AEG16721.1"/>
    <property type="molecule type" value="Genomic_DNA"/>
</dbReference>
<dbReference type="GO" id="GO:0022857">
    <property type="term" value="F:transmembrane transporter activity"/>
    <property type="evidence" value="ECO:0007669"/>
    <property type="project" value="InterPro"/>
</dbReference>
<evidence type="ECO:0000256" key="2">
    <source>
        <dbReference type="ARBA" id="ARBA00022692"/>
    </source>
</evidence>
<evidence type="ECO:0000256" key="5">
    <source>
        <dbReference type="SAM" id="Phobius"/>
    </source>
</evidence>
<reference evidence="7" key="1">
    <citation type="submission" date="2011-05" db="EMBL/GenBank/DDBJ databases">
        <title>Complete sequence of Desulfotomaculum kuznetsovii DSM 6115.</title>
        <authorList>
            <person name="Lucas S."/>
            <person name="Han J."/>
            <person name="Lapidus A."/>
            <person name="Cheng J.-F."/>
            <person name="Goodwin L."/>
            <person name="Pitluck S."/>
            <person name="Peters L."/>
            <person name="Mikhailova N."/>
            <person name="Lu M."/>
            <person name="Saunders E."/>
            <person name="Han C."/>
            <person name="Tapia R."/>
            <person name="Land M."/>
            <person name="Hauser L."/>
            <person name="Kyrpides N."/>
            <person name="Ivanova N."/>
            <person name="Pagani I."/>
            <person name="Nazina T."/>
            <person name="Ivanova A."/>
            <person name="Parshina S."/>
            <person name="Kuever J."/>
            <person name="Muyzer G."/>
            <person name="Plugge C."/>
            <person name="Stams A."/>
            <person name="Woyke T."/>
        </authorList>
    </citation>
    <scope>NUCLEOTIDE SEQUENCE [LARGE SCALE GENOMIC DNA]</scope>
    <source>
        <strain evidence="7">DSM 6115 / VKM B-1805 / 17</strain>
    </source>
</reference>
<keyword evidence="2 5" id="KW-0812">Transmembrane</keyword>
<keyword evidence="3 5" id="KW-1133">Transmembrane helix</keyword>
<feature type="transmembrane region" description="Helical" evidence="5">
    <location>
        <begin position="201"/>
        <end position="227"/>
    </location>
</feature>
<dbReference type="InterPro" id="IPR001898">
    <property type="entry name" value="SLC13A/DASS"/>
</dbReference>
<dbReference type="PANTHER" id="PTHR10283">
    <property type="entry name" value="SOLUTE CARRIER FAMILY 13 MEMBER"/>
    <property type="match status" value="1"/>
</dbReference>
<feature type="transmembrane region" description="Helical" evidence="5">
    <location>
        <begin position="428"/>
        <end position="450"/>
    </location>
</feature>
<feature type="transmembrane region" description="Helical" evidence="5">
    <location>
        <begin position="78"/>
        <end position="101"/>
    </location>
</feature>
<feature type="transmembrane region" description="Helical" evidence="5">
    <location>
        <begin position="29"/>
        <end position="57"/>
    </location>
</feature>
<dbReference type="AlphaFoldDB" id="A0AAU8PWC4"/>
<dbReference type="KEGG" id="dku:Desku_3232"/>
<evidence type="ECO:0000313" key="7">
    <source>
        <dbReference type="Proteomes" id="UP000009229"/>
    </source>
</evidence>
<comment type="subcellular location">
    <subcellularLocation>
        <location evidence="1">Membrane</location>
        <topology evidence="1">Multi-pass membrane protein</topology>
    </subcellularLocation>
</comment>
<evidence type="ECO:0000256" key="3">
    <source>
        <dbReference type="ARBA" id="ARBA00022989"/>
    </source>
</evidence>
<evidence type="ECO:0000256" key="4">
    <source>
        <dbReference type="ARBA" id="ARBA00023136"/>
    </source>
</evidence>
<organism evidence="6 7">
    <name type="scientific">Desulfofundulus kuznetsovii (strain DSM 6115 / VKM B-1805 / 17)</name>
    <name type="common">Desulfotomaculum kuznetsovii</name>
    <dbReference type="NCBI Taxonomy" id="760568"/>
    <lineage>
        <taxon>Bacteria</taxon>
        <taxon>Bacillati</taxon>
        <taxon>Bacillota</taxon>
        <taxon>Clostridia</taxon>
        <taxon>Eubacteriales</taxon>
        <taxon>Peptococcaceae</taxon>
        <taxon>Desulfofundulus</taxon>
    </lineage>
</organism>
<dbReference type="Pfam" id="PF00939">
    <property type="entry name" value="Na_sulph_symp"/>
    <property type="match status" value="1"/>
</dbReference>
<sequence>MKKKTLLLVILVGLSIVPLKLLPDREAVLLILLMAVIMWNTLVIPGIYGSMLVLVLMATGSKVDSMEEVFSGFASQELFFLLSVTLIGISFARQGLINYFVMRWARFCRSILLSRLFCMGVSLLMPLLIPSAAVRTRLIEPVIKELSLQNGFSLNGWFVRSTVLLIGGTSSVASLAFMTGGVNTIMAAEMLSDLMTRNITWFLWLLLMLPLAWLMIFLCTLMLPLLFRGKEVASEKIASGYELNFNKKLSFQEKIAAGVVLLMIIFWVTEPLTGINPVIVALTGVILLALPGVEIIQKRDLNAVDWDTLILLGTAFSLGNLIKTHGVGEWMTGVFITKFSAIGLSSPGLSFLSMLLLLCFVRVFFVSPVTFLTLSLPIVYPITGAMGLNPYYFGLVTTIIAAGISVLPAQSPSLLMLNNAYHFKFREFVSLSCISTVTTIIISILAYYIYWPLLFSIVSW</sequence>
<protein>
    <submittedName>
        <fullName evidence="6">Sodium/sulphate symporter</fullName>
    </submittedName>
</protein>
<proteinExistence type="predicted"/>
<feature type="transmembrane region" description="Helical" evidence="5">
    <location>
        <begin position="389"/>
        <end position="407"/>
    </location>
</feature>
<name>A0AAU8PWC4_DESK7</name>
<feature type="transmembrane region" description="Helical" evidence="5">
    <location>
        <begin position="363"/>
        <end position="383"/>
    </location>
</feature>